<reference evidence="3 4" key="1">
    <citation type="journal article" date="2022" name="J. Am. Chem. Soc.">
        <title>Biosynthesis of Guanitoxin Enables Global Environmental Detection in Freshwater Cyanobacteria.</title>
        <authorList>
            <person name="Lima S.T."/>
            <person name="Fallon T.R."/>
            <person name="Cordoza J.L."/>
            <person name="Chekan J.R."/>
            <person name="Delbaje E."/>
            <person name="Hopiavuori A.R."/>
            <person name="Alvarenga D.O."/>
            <person name="Wood S.M."/>
            <person name="Luhavaya H."/>
            <person name="Baumgartner J.T."/>
            <person name="Dorr F.A."/>
            <person name="Etchegaray A."/>
            <person name="Pinto E."/>
            <person name="McKinnie S.M.K."/>
            <person name="Fiore M.F."/>
            <person name="Moore B.S."/>
        </authorList>
    </citation>
    <scope>NUCLEOTIDE SEQUENCE [LARGE SCALE GENOMIC DNA]</scope>
    <source>
        <strain evidence="3 4">ITEP-024</strain>
    </source>
</reference>
<organism evidence="3 4">
    <name type="scientific">Sphaerospermopsis torques-reginae ITEP-024</name>
    <dbReference type="NCBI Taxonomy" id="984208"/>
    <lineage>
        <taxon>Bacteria</taxon>
        <taxon>Bacillati</taxon>
        <taxon>Cyanobacteriota</taxon>
        <taxon>Cyanophyceae</taxon>
        <taxon>Nostocales</taxon>
        <taxon>Aphanizomenonaceae</taxon>
        <taxon>Sphaerospermopsis</taxon>
        <taxon>Sphaerospermopsis torques-reginae</taxon>
    </lineage>
</organism>
<evidence type="ECO:0000313" key="4">
    <source>
        <dbReference type="Proteomes" id="UP000826540"/>
    </source>
</evidence>
<evidence type="ECO:0000313" key="3">
    <source>
        <dbReference type="EMBL" id="QYX33108.1"/>
    </source>
</evidence>
<dbReference type="InterPro" id="IPR029052">
    <property type="entry name" value="Metallo-depent_PP-like"/>
</dbReference>
<dbReference type="SUPFAM" id="SSF56300">
    <property type="entry name" value="Metallo-dependent phosphatases"/>
    <property type="match status" value="1"/>
</dbReference>
<evidence type="ECO:0000256" key="1">
    <source>
        <dbReference type="ARBA" id="ARBA00022729"/>
    </source>
</evidence>
<dbReference type="PANTHER" id="PTHR22953:SF153">
    <property type="entry name" value="PURPLE ACID PHOSPHATASE"/>
    <property type="match status" value="1"/>
</dbReference>
<name>A0ABX8X3J9_9CYAN</name>
<dbReference type="InterPro" id="IPR039331">
    <property type="entry name" value="PAPs-like"/>
</dbReference>
<dbReference type="EMBL" id="CP080598">
    <property type="protein sequence ID" value="QYX33108.1"/>
    <property type="molecule type" value="Genomic_DNA"/>
</dbReference>
<keyword evidence="4" id="KW-1185">Reference proteome</keyword>
<dbReference type="PANTHER" id="PTHR22953">
    <property type="entry name" value="ACID PHOSPHATASE RELATED"/>
    <property type="match status" value="1"/>
</dbReference>
<protein>
    <submittedName>
        <fullName evidence="3">Metallophosphoesterase</fullName>
    </submittedName>
</protein>
<gene>
    <name evidence="3" type="ORF">K2F26_07215</name>
</gene>
<keyword evidence="1" id="KW-0732">Signal</keyword>
<proteinExistence type="predicted"/>
<feature type="domain" description="Calcineurin-like phosphoesterase" evidence="2">
    <location>
        <begin position="129"/>
        <end position="435"/>
    </location>
</feature>
<dbReference type="Gene3D" id="3.60.21.10">
    <property type="match status" value="1"/>
</dbReference>
<sequence length="551" mass="62573">MISPPQLLTDPFLQLPTENSVRVVWFTEFAGAKHLVVYGDQLDRNSIAKTTKLSRVREDQESRVADQKANGQVYQQPVKRDIWRHEAEVSGLTPNLRVPYYVTSIREDGKKVNSEVFTLAPTPKPDTPLKILLTSDHQLKPMTAANLQKVVETVGKVDGVWFAGDLINVPDRASEWFDDNRGNALFPGLQGRANYTMESHDGVKVTYTGGKIIQNAPMFPCIGNHEVMGRYQRTKSLNDEFNDTIPREVAENLYGVKSVKDNSFNTITYEEIFTLPQTKSGGKTYYTVTFGDVRLVVLYITNMWRHPQLNSERKGKYIEPEKDFDHPENWGYGQLIYEPIFQGSDQYNWLQEELKSPEFKQAKYKVVMFHHPPHTLGDNIVPAYTNPVQIIEKDQTGNIKSVNYEYPKNADYIIQDVIPLLEAAKVQLVFYGHSHLWNRFVSESGMHFLETSNVGNSYGAAWGERKRDIPVNYPENDYTRIGDPNGLEPVIPNISPLLGEDGKPLPYIASNEITVFSIFDTGTGTISSYRFNTKKPDSQVVKFDEFVIGNG</sequence>
<dbReference type="Proteomes" id="UP000826540">
    <property type="component" value="Chromosome"/>
</dbReference>
<accession>A0ABX8X3J9</accession>
<dbReference type="RefSeq" id="WP_220610924.1">
    <property type="nucleotide sequence ID" value="NZ_CP080598.1"/>
</dbReference>
<evidence type="ECO:0000259" key="2">
    <source>
        <dbReference type="Pfam" id="PF00149"/>
    </source>
</evidence>
<dbReference type="InterPro" id="IPR004843">
    <property type="entry name" value="Calcineurin-like_PHP"/>
</dbReference>
<dbReference type="Pfam" id="PF00149">
    <property type="entry name" value="Metallophos"/>
    <property type="match status" value="1"/>
</dbReference>